<reference evidence="2 3" key="1">
    <citation type="journal article" date="2020" name="Microbiol. Res.">
        <title>Flavobacterium pokkalii sp. nov., a novel plant growth promoting native rhizobacteria isolated from pokkali rice grown in coastal saline affected agricultural regions of southern India, Kerala.</title>
        <authorList>
            <person name="Menon R.R."/>
            <person name="Kumari S."/>
            <person name="Viver T."/>
            <person name="Rameshkumar N."/>
        </authorList>
    </citation>
    <scope>NUCLEOTIDE SEQUENCE [LARGE SCALE GENOMIC DNA]</scope>
    <source>
        <strain evidence="2 3">L1I52</strain>
    </source>
</reference>
<gene>
    <name evidence="2" type="ORF">B6A10_16115</name>
</gene>
<dbReference type="Proteomes" id="UP000661715">
    <property type="component" value="Unassembled WGS sequence"/>
</dbReference>
<evidence type="ECO:0000313" key="2">
    <source>
        <dbReference type="EMBL" id="MBD0726697.1"/>
    </source>
</evidence>
<evidence type="ECO:0000256" key="1">
    <source>
        <dbReference type="SAM" id="MobiDB-lite"/>
    </source>
</evidence>
<organism evidence="2 3">
    <name type="scientific">Flavobacterium pokkalii</name>
    <dbReference type="NCBI Taxonomy" id="1940408"/>
    <lineage>
        <taxon>Bacteria</taxon>
        <taxon>Pseudomonadati</taxon>
        <taxon>Bacteroidota</taxon>
        <taxon>Flavobacteriia</taxon>
        <taxon>Flavobacteriales</taxon>
        <taxon>Flavobacteriaceae</taxon>
        <taxon>Flavobacterium</taxon>
    </lineage>
</organism>
<dbReference type="RefSeq" id="WP_188221682.1">
    <property type="nucleotide sequence ID" value="NZ_NASZ01000040.1"/>
</dbReference>
<protein>
    <submittedName>
        <fullName evidence="2">Uncharacterized protein</fullName>
    </submittedName>
</protein>
<name>A0ABR7UWW9_9FLAO</name>
<feature type="region of interest" description="Disordered" evidence="1">
    <location>
        <begin position="194"/>
        <end position="216"/>
    </location>
</feature>
<accession>A0ABR7UWW9</accession>
<comment type="caution">
    <text evidence="2">The sequence shown here is derived from an EMBL/GenBank/DDBJ whole genome shotgun (WGS) entry which is preliminary data.</text>
</comment>
<sequence length="472" mass="52565">YCEEESDCNGDPGGYAYESYCGCIGGNTGIDECEEEEETPPEDENPEEENSCPNICDLGYIQMADCSCIKIIDDDCKERKKSTYVPSNTINYQIGDLITFNGPFYFSDIKDVPKNLYTKMGTTTANLVNNIEIMQHGNYFEIKSLSYTWTGISTKFNGGYLGGFKDKVCSGQTSTTPSEFPINTETDYYENTGVFDNIPDDDTGQTQEENPNTPPNDCTQTCTTTKLTTSKIVSTKGEQKICSCEEVPKDPCDDIKKLLNFSSDNSTNNLKSNINLLKDSVNASVNIQEKGFEITKRLNADDTYRYEFIPSPLGSEFEIKVNTGSYHVGVFHSHPSTGVPMFSFQDLKTLIDIYDDASDSRKAEVFIGLVAKDPDGNVNVYMLKIDNIDDLRTAVNDIWDNPGYANLADEDRIKAIHKNQNETFDNSSGQIEKSFLEQFPSAGVSIYKADNSLNSFSKLTLENNEVKPNPCN</sequence>
<feature type="non-terminal residue" evidence="2">
    <location>
        <position position="1"/>
    </location>
</feature>
<evidence type="ECO:0000313" key="3">
    <source>
        <dbReference type="Proteomes" id="UP000661715"/>
    </source>
</evidence>
<keyword evidence="3" id="KW-1185">Reference proteome</keyword>
<proteinExistence type="predicted"/>
<dbReference type="EMBL" id="NASZ01000040">
    <property type="protein sequence ID" value="MBD0726697.1"/>
    <property type="molecule type" value="Genomic_DNA"/>
</dbReference>